<dbReference type="EMBL" id="CP003179">
    <property type="protein sequence ID" value="AEW06215.1"/>
    <property type="molecule type" value="Genomic_DNA"/>
</dbReference>
<dbReference type="Gene3D" id="2.160.20.60">
    <property type="entry name" value="Glutamate synthase, alpha subunit, C-terminal domain"/>
    <property type="match status" value="1"/>
</dbReference>
<dbReference type="CDD" id="cd00504">
    <property type="entry name" value="GXGXG"/>
    <property type="match status" value="1"/>
</dbReference>
<dbReference type="GO" id="GO:0016491">
    <property type="term" value="F:oxidoreductase activity"/>
    <property type="evidence" value="ECO:0007669"/>
    <property type="project" value="InterPro"/>
</dbReference>
<dbReference type="PANTHER" id="PTHR39673">
    <property type="entry name" value="TUNGSTEN FORMYLMETHANOFURAN DEHYDROGENASE, SUBUNIT C (FWDC)"/>
    <property type="match status" value="1"/>
</dbReference>
<dbReference type="InterPro" id="IPR036485">
    <property type="entry name" value="Glu_synth_asu_C_sf"/>
</dbReference>
<proteinExistence type="predicted"/>
<dbReference type="InterPro" id="IPR012061">
    <property type="entry name" value="Glu_synth_lsu_3"/>
</dbReference>
<reference evidence="2" key="1">
    <citation type="submission" date="2011-12" db="EMBL/GenBank/DDBJ databases">
        <title>The complete genome of chromosome of Sulfobacillus acidophilus DSM 10332.</title>
        <authorList>
            <person name="Lucas S."/>
            <person name="Han J."/>
            <person name="Lapidus A."/>
            <person name="Bruce D."/>
            <person name="Goodwin L."/>
            <person name="Pitluck S."/>
            <person name="Peters L."/>
            <person name="Kyrpides N."/>
            <person name="Mavromatis K."/>
            <person name="Ivanova N."/>
            <person name="Mikhailova N."/>
            <person name="Chertkov O."/>
            <person name="Saunders E."/>
            <person name="Detter J.C."/>
            <person name="Tapia R."/>
            <person name="Han C."/>
            <person name="Land M."/>
            <person name="Hauser L."/>
            <person name="Markowitz V."/>
            <person name="Cheng J.-F."/>
            <person name="Hugenholtz P."/>
            <person name="Woyke T."/>
            <person name="Wu D."/>
            <person name="Pukall R."/>
            <person name="Gehrich-Schroeter G."/>
            <person name="Schneider S."/>
            <person name="Klenk H.-P."/>
            <person name="Eisen J.A."/>
        </authorList>
    </citation>
    <scope>NUCLEOTIDE SEQUENCE [LARGE SCALE GENOMIC DNA]</scope>
    <source>
        <strain evidence="2">ATCC 700253 / DSM 10332 / NAL</strain>
    </source>
</reference>
<accession>G8TY09</accession>
<evidence type="ECO:0000313" key="2">
    <source>
        <dbReference type="Proteomes" id="UP000005439"/>
    </source>
</evidence>
<dbReference type="PIRSF" id="PIRSF006519">
    <property type="entry name" value="GOGAT_dom3"/>
    <property type="match status" value="1"/>
</dbReference>
<dbReference type="PATRIC" id="fig|679936.5.peg.2847"/>
<keyword evidence="2" id="KW-1185">Reference proteome</keyword>
<dbReference type="AlphaFoldDB" id="G8TY09"/>
<reference evidence="1 2" key="2">
    <citation type="journal article" date="2012" name="Stand. Genomic Sci.">
        <title>Complete genome sequence of the moderately thermophilic mineral-sulfide-oxidizing firmicute Sulfobacillus acidophilus type strain (NAL(T)).</title>
        <authorList>
            <person name="Anderson I."/>
            <person name="Chertkov O."/>
            <person name="Chen A."/>
            <person name="Saunders E."/>
            <person name="Lapidus A."/>
            <person name="Nolan M."/>
            <person name="Lucas S."/>
            <person name="Hammon N."/>
            <person name="Deshpande S."/>
            <person name="Cheng J.F."/>
            <person name="Han C."/>
            <person name="Tapia R."/>
            <person name="Goodwin L.A."/>
            <person name="Pitluck S."/>
            <person name="Liolios K."/>
            <person name="Pagani I."/>
            <person name="Ivanova N."/>
            <person name="Mikhailova N."/>
            <person name="Pati A."/>
            <person name="Palaniappan K."/>
            <person name="Land M."/>
            <person name="Pan C."/>
            <person name="Rohde M."/>
            <person name="Pukall R."/>
            <person name="Goker M."/>
            <person name="Detter J.C."/>
            <person name="Woyke T."/>
            <person name="Bristow J."/>
            <person name="Eisen J.A."/>
            <person name="Markowitz V."/>
            <person name="Hugenholtz P."/>
            <person name="Kyrpides N.C."/>
            <person name="Klenk H.P."/>
            <person name="Mavromatis K."/>
        </authorList>
    </citation>
    <scope>NUCLEOTIDE SEQUENCE [LARGE SCALE GENOMIC DNA]</scope>
    <source>
        <strain evidence="2">ATCC 700253 / DSM 10332 / NAL</strain>
    </source>
</reference>
<name>G8TY09_SULAD</name>
<dbReference type="PANTHER" id="PTHR39673:SF5">
    <property type="entry name" value="TUNGSTEN-CONTAINING FORMYLMETHANOFURAN DEHYDROGENASE 2 SUBUNIT C"/>
    <property type="match status" value="1"/>
</dbReference>
<dbReference type="STRING" id="679936.Sulac_2754"/>
<gene>
    <name evidence="1" type="ordered locus">Sulac_2754</name>
</gene>
<organism evidence="1 2">
    <name type="scientific">Sulfobacillus acidophilus (strain ATCC 700253 / DSM 10332 / NAL)</name>
    <dbReference type="NCBI Taxonomy" id="679936"/>
    <lineage>
        <taxon>Bacteria</taxon>
        <taxon>Bacillati</taxon>
        <taxon>Bacillota</taxon>
        <taxon>Clostridia</taxon>
        <taxon>Eubacteriales</taxon>
        <taxon>Clostridiales Family XVII. Incertae Sedis</taxon>
        <taxon>Sulfobacillus</taxon>
    </lineage>
</organism>
<dbReference type="SUPFAM" id="SSF69336">
    <property type="entry name" value="Alpha subunit of glutamate synthase, C-terminal domain"/>
    <property type="match status" value="1"/>
</dbReference>
<protein>
    <submittedName>
        <fullName evidence="1">Glutamate synthase alpha subunit domain protein</fullName>
    </submittedName>
</protein>
<sequence>MDETILGVMELDCSGLSARDINQSVRHGLSRHVTRFVLQSLAGQHNIGVGITERAAFDVQGDLGYYAFAMCDGVEVRISGHVGWGLAENLMSGLIIVEGHAGSSAAPTIRGGTVVIAGDSGPRTGIAMKGGTIIVGGDVGYMSGFMMQKGTMVVLGNAGPGLGDSMYAGRIFVAGHIAELGNDAQIEAVTDAEYDELNGLLMPFADILTIPSAFRKVVSAGTLHHFDKKEMARWKTAL</sequence>
<dbReference type="HOGENOM" id="CLU_078510_1_0_9"/>
<dbReference type="Proteomes" id="UP000005439">
    <property type="component" value="Chromosome"/>
</dbReference>
<dbReference type="KEGG" id="sap:Sulac_2754"/>
<evidence type="ECO:0000313" key="1">
    <source>
        <dbReference type="EMBL" id="AEW06215.1"/>
    </source>
</evidence>